<evidence type="ECO:0000313" key="10">
    <source>
        <dbReference type="Proteomes" id="UP001239167"/>
    </source>
</evidence>
<evidence type="ECO:0000259" key="6">
    <source>
        <dbReference type="Pfam" id="PF02610"/>
    </source>
</evidence>
<evidence type="ECO:0000256" key="3">
    <source>
        <dbReference type="ARBA" id="ARBA00023211"/>
    </source>
</evidence>
<dbReference type="InterPro" id="IPR009015">
    <property type="entry name" value="Fucose_isomerase_N/cen_sf"/>
</dbReference>
<dbReference type="SUPFAM" id="SSF53743">
    <property type="entry name" value="FucI/AraA N-terminal and middle domains"/>
    <property type="match status" value="1"/>
</dbReference>
<dbReference type="PANTHER" id="PTHR38464:SF1">
    <property type="entry name" value="L-ARABINOSE ISOMERASE"/>
    <property type="match status" value="1"/>
</dbReference>
<dbReference type="Proteomes" id="UP001239167">
    <property type="component" value="Unassembled WGS sequence"/>
</dbReference>
<dbReference type="PANTHER" id="PTHR38464">
    <property type="entry name" value="L-ARABINOSE ISOMERASE"/>
    <property type="match status" value="1"/>
</dbReference>
<evidence type="ECO:0000256" key="5">
    <source>
        <dbReference type="ARBA" id="ARBA00023277"/>
    </source>
</evidence>
<feature type="domain" description="L-arabinose isomerase N-terminal" evidence="6">
    <location>
        <begin position="4"/>
        <end position="168"/>
    </location>
</feature>
<dbReference type="InterPro" id="IPR024664">
    <property type="entry name" value="Ara_Isoase_C"/>
</dbReference>
<dbReference type="InterPro" id="IPR055389">
    <property type="entry name" value="AraA_N"/>
</dbReference>
<keyword evidence="5" id="KW-0119">Carbohydrate metabolism</keyword>
<accession>A0ABT9Y9V8</accession>
<dbReference type="SUPFAM" id="SSF50443">
    <property type="entry name" value="FucI/AraA C-terminal domain-like"/>
    <property type="match status" value="1"/>
</dbReference>
<dbReference type="EMBL" id="JAUSUE010000019">
    <property type="protein sequence ID" value="MDQ0204625.1"/>
    <property type="molecule type" value="Genomic_DNA"/>
</dbReference>
<dbReference type="InterPro" id="IPR055390">
    <property type="entry name" value="AraA_central"/>
</dbReference>
<dbReference type="Pfam" id="PF24856">
    <property type="entry name" value="AraA_central"/>
    <property type="match status" value="1"/>
</dbReference>
<dbReference type="PIRSF" id="PIRSF001478">
    <property type="entry name" value="L-ara_isomerase"/>
    <property type="match status" value="1"/>
</dbReference>
<dbReference type="Pfam" id="PF11762">
    <property type="entry name" value="Arabinose_Iso_C"/>
    <property type="match status" value="1"/>
</dbReference>
<evidence type="ECO:0000256" key="2">
    <source>
        <dbReference type="ARBA" id="ARBA00022935"/>
    </source>
</evidence>
<evidence type="ECO:0000259" key="8">
    <source>
        <dbReference type="Pfam" id="PF24856"/>
    </source>
</evidence>
<dbReference type="Pfam" id="PF02610">
    <property type="entry name" value="AraA_N"/>
    <property type="match status" value="1"/>
</dbReference>
<dbReference type="RefSeq" id="WP_307224914.1">
    <property type="nucleotide sequence ID" value="NZ_CP116940.1"/>
</dbReference>
<evidence type="ECO:0000256" key="1">
    <source>
        <dbReference type="ARBA" id="ARBA00022723"/>
    </source>
</evidence>
<reference evidence="9 10" key="1">
    <citation type="submission" date="2023-07" db="EMBL/GenBank/DDBJ databases">
        <title>Genomic Encyclopedia of Type Strains, Phase IV (KMG-IV): sequencing the most valuable type-strain genomes for metagenomic binning, comparative biology and taxonomic classification.</title>
        <authorList>
            <person name="Goeker M."/>
        </authorList>
    </citation>
    <scope>NUCLEOTIDE SEQUENCE [LARGE SCALE GENOMIC DNA]</scope>
    <source>
        <strain evidence="9 10">DSM 16980</strain>
    </source>
</reference>
<dbReference type="GO" id="GO:0008733">
    <property type="term" value="F:L-arabinose isomerase activity"/>
    <property type="evidence" value="ECO:0007669"/>
    <property type="project" value="UniProtKB-EC"/>
</dbReference>
<gene>
    <name evidence="9" type="ORF">J2S01_002357</name>
</gene>
<dbReference type="NCBIfam" id="NF002795">
    <property type="entry name" value="PRK02929.1"/>
    <property type="match status" value="1"/>
</dbReference>
<sequence length="470" mass="53332">MKKEFWFVVGSVEFYGENNLAEVRAHARAMADFWNEKNCFPYTIVLTELGISSANISDLVREANYRTNVAGIILWMHTFSPAKSWIAGLKKLQKPMLHLATQFNESVPWETIDMDFMNLNQSAHGDREFAFINRRLNKKNKIVAGYWRDSSVLNEMSSWMNTANTFQECEVVKIARFGDNMRNVADTEGDKVSAQIQMGWSTDYYGIGDLVEVVNKVSSNEVEKLFRIYKNIYEFDFGKNDKLFFEEHVKEQARIEIALRQFLTERNYQAFTTNFEDLHGMRQLPGLAVQRLMAEGFGFAGEGDWKTAALDYVLKILSGNQKTGFMEDYTYNFSPGNEYIVGAHMLEVDPTLAAEKPKVVVAPLGIGGREDPARLVFNGCQGKGVVASIIHLGNSYELIINEIAAQKCEKESPKLPVAKVIWKPMPSFKEGVKKWLEVGGGHHTVYSLALKSDQIIDLCTLLDLDYKLIN</sequence>
<dbReference type="InterPro" id="IPR004216">
    <property type="entry name" value="Fuc/Ara_isomerase_C"/>
</dbReference>
<dbReference type="InterPro" id="IPR003762">
    <property type="entry name" value="Lara_isomerase"/>
</dbReference>
<dbReference type="EC" id="5.3.1.4" evidence="9"/>
<keyword evidence="1" id="KW-0479">Metal-binding</keyword>
<evidence type="ECO:0000259" key="7">
    <source>
        <dbReference type="Pfam" id="PF11762"/>
    </source>
</evidence>
<dbReference type="InterPro" id="IPR038583">
    <property type="entry name" value="AraA_N_sf"/>
</dbReference>
<proteinExistence type="predicted"/>
<evidence type="ECO:0000313" key="9">
    <source>
        <dbReference type="EMBL" id="MDQ0204625.1"/>
    </source>
</evidence>
<keyword evidence="10" id="KW-1185">Reference proteome</keyword>
<protein>
    <submittedName>
        <fullName evidence="9">L-arabinose isomerase</fullName>
        <ecNumber evidence="9">5.3.1.4</ecNumber>
    </submittedName>
</protein>
<dbReference type="Gene3D" id="3.40.50.10940">
    <property type="match status" value="1"/>
</dbReference>
<feature type="domain" description="L-arabinose isomerase central" evidence="8">
    <location>
        <begin position="173"/>
        <end position="318"/>
    </location>
</feature>
<name>A0ABT9Y9V8_9FIRM</name>
<organism evidence="9 10">
    <name type="scientific">Pectinatus haikarae</name>
    <dbReference type="NCBI Taxonomy" id="349096"/>
    <lineage>
        <taxon>Bacteria</taxon>
        <taxon>Bacillati</taxon>
        <taxon>Bacillota</taxon>
        <taxon>Negativicutes</taxon>
        <taxon>Selenomonadales</taxon>
        <taxon>Selenomonadaceae</taxon>
        <taxon>Pectinatus</taxon>
    </lineage>
</organism>
<feature type="domain" description="L-arabinose isomerase C-terminal" evidence="7">
    <location>
        <begin position="323"/>
        <end position="464"/>
    </location>
</feature>
<evidence type="ECO:0000256" key="4">
    <source>
        <dbReference type="ARBA" id="ARBA00023235"/>
    </source>
</evidence>
<keyword evidence="3" id="KW-0464">Manganese</keyword>
<comment type="caution">
    <text evidence="9">The sequence shown here is derived from an EMBL/GenBank/DDBJ whole genome shotgun (WGS) entry which is preliminary data.</text>
</comment>
<keyword evidence="4 9" id="KW-0413">Isomerase</keyword>
<keyword evidence="2" id="KW-0054">Arabinose catabolism</keyword>